<feature type="compositionally biased region" description="Low complexity" evidence="6">
    <location>
        <begin position="183"/>
        <end position="192"/>
    </location>
</feature>
<dbReference type="GO" id="GO:0006281">
    <property type="term" value="P:DNA repair"/>
    <property type="evidence" value="ECO:0007669"/>
    <property type="project" value="TreeGrafter"/>
</dbReference>
<dbReference type="PhylomeDB" id="R7QA79"/>
<dbReference type="GeneID" id="17322483"/>
<evidence type="ECO:0008006" key="12">
    <source>
        <dbReference type="Google" id="ProtNLM"/>
    </source>
</evidence>
<dbReference type="InterPro" id="IPR027417">
    <property type="entry name" value="P-loop_NTPase"/>
</dbReference>
<keyword evidence="3" id="KW-0347">Helicase</keyword>
<evidence type="ECO:0000256" key="6">
    <source>
        <dbReference type="SAM" id="MobiDB-lite"/>
    </source>
</evidence>
<dbReference type="GO" id="GO:0005524">
    <property type="term" value="F:ATP binding"/>
    <property type="evidence" value="ECO:0007669"/>
    <property type="project" value="UniProtKB-KW"/>
</dbReference>
<dbReference type="PROSITE" id="PS51192">
    <property type="entry name" value="HELICASE_ATP_BIND_1"/>
    <property type="match status" value="1"/>
</dbReference>
<feature type="compositionally biased region" description="Acidic residues" evidence="6">
    <location>
        <begin position="647"/>
        <end position="670"/>
    </location>
</feature>
<dbReference type="CDD" id="cd18008">
    <property type="entry name" value="DEXDc_SHPRH-like"/>
    <property type="match status" value="1"/>
</dbReference>
<evidence type="ECO:0000256" key="5">
    <source>
        <dbReference type="PROSITE-ProRule" id="PRU00175"/>
    </source>
</evidence>
<dbReference type="GO" id="GO:0008270">
    <property type="term" value="F:zinc ion binding"/>
    <property type="evidence" value="ECO:0007669"/>
    <property type="project" value="UniProtKB-KW"/>
</dbReference>
<dbReference type="Gramene" id="CDF34949">
    <property type="protein sequence ID" value="CDF34949"/>
    <property type="gene ID" value="CHC_T00003520001"/>
</dbReference>
<dbReference type="SMART" id="SM00490">
    <property type="entry name" value="HELICc"/>
    <property type="match status" value="1"/>
</dbReference>
<dbReference type="Gene3D" id="3.40.50.10810">
    <property type="entry name" value="Tandem AAA-ATPase domain"/>
    <property type="match status" value="2"/>
</dbReference>
<evidence type="ECO:0000256" key="2">
    <source>
        <dbReference type="ARBA" id="ARBA00022801"/>
    </source>
</evidence>
<dbReference type="Gene3D" id="3.40.50.300">
    <property type="entry name" value="P-loop containing nucleotide triphosphate hydrolases"/>
    <property type="match status" value="1"/>
</dbReference>
<evidence type="ECO:0000256" key="3">
    <source>
        <dbReference type="ARBA" id="ARBA00022806"/>
    </source>
</evidence>
<feature type="compositionally biased region" description="Basic and acidic residues" evidence="6">
    <location>
        <begin position="765"/>
        <end position="778"/>
    </location>
</feature>
<accession>R7QA79</accession>
<feature type="compositionally biased region" description="Basic residues" evidence="6">
    <location>
        <begin position="693"/>
        <end position="706"/>
    </location>
</feature>
<sequence>MRMTGPAGTDSLNPFIPPFPFPLPKLSARHFRRCPTVREMQSDMASAEKVASLRLFAGTSVPEVRLRAALVRAGGNLDTAANVLLDGGMLGARDAPLQVPAAQSQSQRTNVGSVVDKKREAPGKPKSATNHRHVSREEWEQFYKEHYSIAVASVGSEKVAIYEFIKRQWRDMHTKRRQENLKSSEASASSKSNNQPKKRENLPSSQISYPAKPGAAGKQEDVTFVAQMPAASNPTETSAKCELTEGEDVIRVAPEIKPQPRARKRERHGEAPLNLLENGIASVSHAKGSGPSNTEWPKKIDSRVCRGFMLTSGKNVLCAGDMVSLEGSKPAASLSNSRGKRVSAVSTASRIVRFIKKGREMGRLCGDVSANLGPALQSGFVYAEGKIILAPKKARIHAEVVMDLSVYVTRDAFDGKADQEAAECGVSGLDSTMSERANSASEKGVDARRINVINLISKLNLCEPPEIQATEFPMTRANTETEDAGTIPEEHAEAYYRTVDEIDENAANSFQPPSQLLCTLREYQRAGVGWMIAREKFGTLASTEGVNSDVMMNPLWKKRLFPDGDVFFMNPTTGGLSLDAPLENAGGPYGGILADEMGLGKTIQCIACIVHDLAHQQDGLPKQGKIESLEEEKVSKRKPSSPNTSENDSDEDPDFGAEETEAGVERDEVDQMSTTRHITTQNVRASSNSGPKGHVRMKKPPLRRSARNALGKARRYNDEPFDNEGGISGHVEGKDQEIEDLPVNTSALRQDSQSSEESDDDDWFEDPRKGRPCEDGRASGKISHRAEETDDEDWSEPARKKRRSNPSGTLRAAQGARSAVEKLMTAAHIGKSGQGGTLIVCPTSLVTQWMNELHHHVALNFLRAVTYYGNSRGNALSISLQCADVVVTTYGILAAEYSDNPLNSETDKSKRKSSGGPVFQLQWRRVILDEAHTIKSRVTKWARAAFSLKAEKRWCVTGTVIHNHVNDVFSLLHFLRVKPWSSWAFWNRGIVSGIESKDVAAQKVSMSLLRDIISSMTLRRRKSTKDSQGRAIICLPKKHVEIVSLIPSPEERDFYAALHDRTKTQFDTFVREGKVMKNYASILELLLRLRQACDHPYLVFAAAPSKDSVVMKDRDKLFKQFLQAGSSSQFVEKIFNDAESGTLQKSKECPLCLDVIDDAVAPRECGHPACRSCLLECVQRTKRCPVCRADITFESIATLPRATRFSVDLKTRWRSSAKIDALLKDLAEIQTRRKQNGAEGVGKTVVFSQFTSMLDLVGMALDRAKIKSLRIDGSVPQAQRATILERFENEKELSLSTSNVLLVSLRAGGVGLNLCAASCAILLDIHWNPQVDAQAQDRVHRHGQTRDLFRRHSACHERLGSY</sequence>
<evidence type="ECO:0000313" key="11">
    <source>
        <dbReference type="Proteomes" id="UP000012073"/>
    </source>
</evidence>
<dbReference type="GO" id="GO:0016787">
    <property type="term" value="F:hydrolase activity"/>
    <property type="evidence" value="ECO:0007669"/>
    <property type="project" value="UniProtKB-KW"/>
</dbReference>
<dbReference type="CDD" id="cd18793">
    <property type="entry name" value="SF2_C_SNF"/>
    <property type="match status" value="1"/>
</dbReference>
<dbReference type="PANTHER" id="PTHR45626:SF22">
    <property type="entry name" value="DNA REPAIR PROTEIN RAD5"/>
    <property type="match status" value="1"/>
</dbReference>
<reference evidence="11" key="1">
    <citation type="journal article" date="2013" name="Proc. Natl. Acad. Sci. U.S.A.">
        <title>Genome structure and metabolic features in the red seaweed Chondrus crispus shed light on evolution of the Archaeplastida.</title>
        <authorList>
            <person name="Collen J."/>
            <person name="Porcel B."/>
            <person name="Carre W."/>
            <person name="Ball S.G."/>
            <person name="Chaparro C."/>
            <person name="Tonon T."/>
            <person name="Barbeyron T."/>
            <person name="Michel G."/>
            <person name="Noel B."/>
            <person name="Valentin K."/>
            <person name="Elias M."/>
            <person name="Artiguenave F."/>
            <person name="Arun A."/>
            <person name="Aury J.M."/>
            <person name="Barbosa-Neto J.F."/>
            <person name="Bothwell J.H."/>
            <person name="Bouget F.Y."/>
            <person name="Brillet L."/>
            <person name="Cabello-Hurtado F."/>
            <person name="Capella-Gutierrez S."/>
            <person name="Charrier B."/>
            <person name="Cladiere L."/>
            <person name="Cock J.M."/>
            <person name="Coelho S.M."/>
            <person name="Colleoni C."/>
            <person name="Czjzek M."/>
            <person name="Da Silva C."/>
            <person name="Delage L."/>
            <person name="Denoeud F."/>
            <person name="Deschamps P."/>
            <person name="Dittami S.M."/>
            <person name="Gabaldon T."/>
            <person name="Gachon C.M."/>
            <person name="Groisillier A."/>
            <person name="Herve C."/>
            <person name="Jabbari K."/>
            <person name="Katinka M."/>
            <person name="Kloareg B."/>
            <person name="Kowalczyk N."/>
            <person name="Labadie K."/>
            <person name="Leblanc C."/>
            <person name="Lopez P.J."/>
            <person name="McLachlan D.H."/>
            <person name="Meslet-Cladiere L."/>
            <person name="Moustafa A."/>
            <person name="Nehr Z."/>
            <person name="Nyvall Collen P."/>
            <person name="Panaud O."/>
            <person name="Partensky F."/>
            <person name="Poulain J."/>
            <person name="Rensing S.A."/>
            <person name="Rousvoal S."/>
            <person name="Samson G."/>
            <person name="Symeonidi A."/>
            <person name="Weissenbach J."/>
            <person name="Zambounis A."/>
            <person name="Wincker P."/>
            <person name="Boyen C."/>
        </authorList>
    </citation>
    <scope>NUCLEOTIDE SEQUENCE [LARGE SCALE GENOMIC DNA]</scope>
    <source>
        <strain evidence="11">cv. Stackhouse</strain>
    </source>
</reference>
<dbReference type="InterPro" id="IPR050628">
    <property type="entry name" value="SNF2_RAD54_helicase_TF"/>
</dbReference>
<dbReference type="SUPFAM" id="SSF57850">
    <property type="entry name" value="RING/U-box"/>
    <property type="match status" value="1"/>
</dbReference>
<feature type="compositionally biased region" description="Polar residues" evidence="6">
    <location>
        <begin position="671"/>
        <end position="690"/>
    </location>
</feature>
<dbReference type="GO" id="GO:0004386">
    <property type="term" value="F:helicase activity"/>
    <property type="evidence" value="ECO:0007669"/>
    <property type="project" value="UniProtKB-KW"/>
</dbReference>
<dbReference type="RefSeq" id="XP_005714768.1">
    <property type="nucleotide sequence ID" value="XM_005714711.1"/>
</dbReference>
<proteinExistence type="predicted"/>
<dbReference type="Proteomes" id="UP000012073">
    <property type="component" value="Unassembled WGS sequence"/>
</dbReference>
<feature type="region of interest" description="Disordered" evidence="6">
    <location>
        <begin position="98"/>
        <end position="135"/>
    </location>
</feature>
<dbReference type="SMART" id="SM00487">
    <property type="entry name" value="DEXDc"/>
    <property type="match status" value="1"/>
</dbReference>
<name>R7QA79_CHOCR</name>
<dbReference type="InterPro" id="IPR014001">
    <property type="entry name" value="Helicase_ATP-bd"/>
</dbReference>
<dbReference type="PROSITE" id="PS51194">
    <property type="entry name" value="HELICASE_CTER"/>
    <property type="match status" value="1"/>
</dbReference>
<evidence type="ECO:0000313" key="10">
    <source>
        <dbReference type="EMBL" id="CDF34949.1"/>
    </source>
</evidence>
<dbReference type="GO" id="GO:0005634">
    <property type="term" value="C:nucleus"/>
    <property type="evidence" value="ECO:0007669"/>
    <property type="project" value="TreeGrafter"/>
</dbReference>
<feature type="domain" description="Helicase ATP-binding" evidence="8">
    <location>
        <begin position="799"/>
        <end position="978"/>
    </location>
</feature>
<dbReference type="InterPro" id="IPR000330">
    <property type="entry name" value="SNF2_N"/>
</dbReference>
<dbReference type="EMBL" id="HG001711">
    <property type="protein sequence ID" value="CDF34949.1"/>
    <property type="molecule type" value="Genomic_DNA"/>
</dbReference>
<feature type="compositionally biased region" description="Acidic residues" evidence="6">
    <location>
        <begin position="754"/>
        <end position="764"/>
    </location>
</feature>
<organism evidence="10 11">
    <name type="scientific">Chondrus crispus</name>
    <name type="common">Carrageen Irish moss</name>
    <name type="synonym">Polymorpha crispa</name>
    <dbReference type="NCBI Taxonomy" id="2769"/>
    <lineage>
        <taxon>Eukaryota</taxon>
        <taxon>Rhodophyta</taxon>
        <taxon>Florideophyceae</taxon>
        <taxon>Rhodymeniophycidae</taxon>
        <taxon>Gigartinales</taxon>
        <taxon>Gigartinaceae</taxon>
        <taxon>Chondrus</taxon>
    </lineage>
</organism>
<dbReference type="InterPro" id="IPR001650">
    <property type="entry name" value="Helicase_C-like"/>
</dbReference>
<protein>
    <recommendedName>
        <fullName evidence="12">DNA repair protein RAD5</fullName>
    </recommendedName>
</protein>
<dbReference type="STRING" id="2769.R7QA79"/>
<feature type="domain" description="RING-type" evidence="7">
    <location>
        <begin position="1149"/>
        <end position="1188"/>
    </location>
</feature>
<dbReference type="KEGG" id="ccp:CHC_T00003520001"/>
<dbReference type="InterPro" id="IPR001841">
    <property type="entry name" value="Znf_RING"/>
</dbReference>
<dbReference type="InterPro" id="IPR049730">
    <property type="entry name" value="SNF2/RAD54-like_C"/>
</dbReference>
<keyword evidence="5" id="KW-0862">Zinc</keyword>
<keyword evidence="5" id="KW-0863">Zinc-finger</keyword>
<dbReference type="Gene3D" id="3.30.40.10">
    <property type="entry name" value="Zinc/RING finger domain, C3HC4 (zinc finger)"/>
    <property type="match status" value="1"/>
</dbReference>
<dbReference type="InterPro" id="IPR013083">
    <property type="entry name" value="Znf_RING/FYVE/PHD"/>
</dbReference>
<dbReference type="Pfam" id="PF00176">
    <property type="entry name" value="SNF2-rel_dom"/>
    <property type="match status" value="1"/>
</dbReference>
<feature type="region of interest" description="Disordered" evidence="6">
    <location>
        <begin position="621"/>
        <end position="817"/>
    </location>
</feature>
<feature type="domain" description="Helicase C-terminal" evidence="9">
    <location>
        <begin position="1221"/>
        <end position="1362"/>
    </location>
</feature>
<evidence type="ECO:0000259" key="9">
    <source>
        <dbReference type="PROSITE" id="PS51194"/>
    </source>
</evidence>
<dbReference type="SUPFAM" id="SSF52540">
    <property type="entry name" value="P-loop containing nucleoside triphosphate hydrolases"/>
    <property type="match status" value="2"/>
</dbReference>
<feature type="region of interest" description="Disordered" evidence="6">
    <location>
        <begin position="175"/>
        <end position="218"/>
    </location>
</feature>
<dbReference type="PROSITE" id="PS50089">
    <property type="entry name" value="ZF_RING_2"/>
    <property type="match status" value="1"/>
</dbReference>
<dbReference type="InterPro" id="IPR038718">
    <property type="entry name" value="SNF2-like_sf"/>
</dbReference>
<evidence type="ECO:0000259" key="8">
    <source>
        <dbReference type="PROSITE" id="PS51192"/>
    </source>
</evidence>
<keyword evidence="11" id="KW-1185">Reference proteome</keyword>
<feature type="compositionally biased region" description="Basic and acidic residues" evidence="6">
    <location>
        <begin position="624"/>
        <end position="634"/>
    </location>
</feature>
<keyword evidence="2" id="KW-0378">Hydrolase</keyword>
<keyword evidence="5" id="KW-0479">Metal-binding</keyword>
<dbReference type="Pfam" id="PF00271">
    <property type="entry name" value="Helicase_C"/>
    <property type="match status" value="1"/>
</dbReference>
<evidence type="ECO:0000259" key="7">
    <source>
        <dbReference type="PROSITE" id="PS50089"/>
    </source>
</evidence>
<dbReference type="PANTHER" id="PTHR45626">
    <property type="entry name" value="TRANSCRIPTION TERMINATION FACTOR 2-RELATED"/>
    <property type="match status" value="1"/>
</dbReference>
<evidence type="ECO:0000256" key="1">
    <source>
        <dbReference type="ARBA" id="ARBA00022741"/>
    </source>
</evidence>
<keyword evidence="4" id="KW-0067">ATP-binding</keyword>
<feature type="compositionally biased region" description="Polar residues" evidence="6">
    <location>
        <begin position="101"/>
        <end position="112"/>
    </location>
</feature>
<dbReference type="GO" id="GO:0008094">
    <property type="term" value="F:ATP-dependent activity, acting on DNA"/>
    <property type="evidence" value="ECO:0007669"/>
    <property type="project" value="TreeGrafter"/>
</dbReference>
<keyword evidence="1" id="KW-0547">Nucleotide-binding</keyword>
<gene>
    <name evidence="10" type="ORF">CHC_T00003520001</name>
</gene>
<dbReference type="Pfam" id="PF13923">
    <property type="entry name" value="zf-C3HC4_2"/>
    <property type="match status" value="1"/>
</dbReference>
<dbReference type="OrthoDB" id="448448at2759"/>
<dbReference type="SMART" id="SM00184">
    <property type="entry name" value="RING"/>
    <property type="match status" value="1"/>
</dbReference>
<evidence type="ECO:0000256" key="4">
    <source>
        <dbReference type="ARBA" id="ARBA00022840"/>
    </source>
</evidence>